<dbReference type="EC" id="5.6.2.1" evidence="3"/>
<dbReference type="RefSeq" id="WP_150944115.1">
    <property type="nucleotide sequence ID" value="NZ_VCMV01000013.1"/>
</dbReference>
<evidence type="ECO:0000256" key="2">
    <source>
        <dbReference type="ARBA" id="ARBA00006645"/>
    </source>
</evidence>
<dbReference type="Proteomes" id="UP000325684">
    <property type="component" value="Unassembled WGS sequence"/>
</dbReference>
<dbReference type="OrthoDB" id="9778962at2"/>
<evidence type="ECO:0000259" key="8">
    <source>
        <dbReference type="Pfam" id="PF01028"/>
    </source>
</evidence>
<dbReference type="Pfam" id="PF01028">
    <property type="entry name" value="Topoisom_I"/>
    <property type="match status" value="1"/>
</dbReference>
<keyword evidence="11" id="KW-1185">Reference proteome</keyword>
<dbReference type="EMBL" id="VCMV01000013">
    <property type="protein sequence ID" value="KAB0267750.1"/>
    <property type="molecule type" value="Genomic_DNA"/>
</dbReference>
<dbReference type="SUPFAM" id="SSF56349">
    <property type="entry name" value="DNA breaking-rejoining enzymes"/>
    <property type="match status" value="1"/>
</dbReference>
<keyword evidence="4" id="KW-0799">Topoisomerase</keyword>
<keyword evidence="6 10" id="KW-0413">Isomerase</keyword>
<accession>A0A5N3PDF9</accession>
<dbReference type="InterPro" id="IPR001631">
    <property type="entry name" value="TopoI"/>
</dbReference>
<dbReference type="Pfam" id="PF21338">
    <property type="entry name" value="Top1B_N_bact"/>
    <property type="match status" value="1"/>
</dbReference>
<evidence type="ECO:0000313" key="11">
    <source>
        <dbReference type="Proteomes" id="UP000325684"/>
    </source>
</evidence>
<dbReference type="SUPFAM" id="SSF55869">
    <property type="entry name" value="DNA topoisomerase I domain"/>
    <property type="match status" value="1"/>
</dbReference>
<dbReference type="AlphaFoldDB" id="A0A5N3PDF9"/>
<evidence type="ECO:0000256" key="1">
    <source>
        <dbReference type="ARBA" id="ARBA00000213"/>
    </source>
</evidence>
<reference evidence="10 11" key="1">
    <citation type="journal article" date="2019" name="Microorganisms">
        <title>Genome Insights into the Novel Species Microvirga brassicacearum, a Rapeseed Endophyte with Biotechnological Potential.</title>
        <authorList>
            <person name="Jimenez-Gomez A."/>
            <person name="Saati-Santamaria Z."/>
            <person name="Igual J.M."/>
            <person name="Rivas R."/>
            <person name="Mateos P.F."/>
            <person name="Garcia-Fraile P."/>
        </authorList>
    </citation>
    <scope>NUCLEOTIDE SEQUENCE [LARGE SCALE GENOMIC DNA]</scope>
    <source>
        <strain evidence="10 11">CDVBN77</strain>
    </source>
</reference>
<dbReference type="Gene3D" id="1.10.132.120">
    <property type="match status" value="1"/>
</dbReference>
<dbReference type="GO" id="GO:0006265">
    <property type="term" value="P:DNA topological change"/>
    <property type="evidence" value="ECO:0007669"/>
    <property type="project" value="InterPro"/>
</dbReference>
<evidence type="ECO:0000256" key="5">
    <source>
        <dbReference type="ARBA" id="ARBA00023125"/>
    </source>
</evidence>
<dbReference type="InterPro" id="IPR035447">
    <property type="entry name" value="DNA_topo_I_N_sf"/>
</dbReference>
<protein>
    <recommendedName>
        <fullName evidence="3">DNA topoisomerase</fullName>
        <ecNumber evidence="3">5.6.2.1</ecNumber>
    </recommendedName>
</protein>
<dbReference type="PROSITE" id="PS52038">
    <property type="entry name" value="TOPO_IB_2"/>
    <property type="match status" value="1"/>
</dbReference>
<evidence type="ECO:0000256" key="3">
    <source>
        <dbReference type="ARBA" id="ARBA00012891"/>
    </source>
</evidence>
<dbReference type="Gene3D" id="3.90.15.10">
    <property type="entry name" value="Topoisomerase I, Chain A, domain 3"/>
    <property type="match status" value="1"/>
</dbReference>
<feature type="domain" description="DNA topoisomerase I catalytic core eukaryotic-type" evidence="8">
    <location>
        <begin position="102"/>
        <end position="316"/>
    </location>
</feature>
<dbReference type="InterPro" id="IPR013500">
    <property type="entry name" value="TopoI_cat_euk"/>
</dbReference>
<dbReference type="InterPro" id="IPR014711">
    <property type="entry name" value="TopoI_cat_a-hlx-sub_euk"/>
</dbReference>
<dbReference type="GO" id="GO:0003917">
    <property type="term" value="F:DNA topoisomerase type I (single strand cut, ATP-independent) activity"/>
    <property type="evidence" value="ECO:0007669"/>
    <property type="project" value="UniProtKB-EC"/>
</dbReference>
<organism evidence="10 11">
    <name type="scientific">Microvirga brassicacearum</name>
    <dbReference type="NCBI Taxonomy" id="2580413"/>
    <lineage>
        <taxon>Bacteria</taxon>
        <taxon>Pseudomonadati</taxon>
        <taxon>Pseudomonadota</taxon>
        <taxon>Alphaproteobacteria</taxon>
        <taxon>Hyphomicrobiales</taxon>
        <taxon>Methylobacteriaceae</taxon>
        <taxon>Microvirga</taxon>
    </lineage>
</organism>
<dbReference type="GO" id="GO:0003677">
    <property type="term" value="F:DNA binding"/>
    <property type="evidence" value="ECO:0007669"/>
    <property type="project" value="UniProtKB-KW"/>
</dbReference>
<keyword evidence="5" id="KW-0238">DNA-binding</keyword>
<dbReference type="InterPro" id="IPR049331">
    <property type="entry name" value="Top1B_N_bact"/>
</dbReference>
<dbReference type="PRINTS" id="PR00416">
    <property type="entry name" value="EUTPISMRASEI"/>
</dbReference>
<dbReference type="Gene3D" id="3.30.66.10">
    <property type="entry name" value="DNA topoisomerase I domain"/>
    <property type="match status" value="1"/>
</dbReference>
<evidence type="ECO:0000313" key="10">
    <source>
        <dbReference type="EMBL" id="KAB0267750.1"/>
    </source>
</evidence>
<comment type="similarity">
    <text evidence="2">Belongs to the type IB topoisomerase family.</text>
</comment>
<evidence type="ECO:0000256" key="7">
    <source>
        <dbReference type="SAM" id="MobiDB-lite"/>
    </source>
</evidence>
<comment type="catalytic activity">
    <reaction evidence="1">
        <text>ATP-independent breakage of single-stranded DNA, followed by passage and rejoining.</text>
        <dbReference type="EC" id="5.6.2.1"/>
    </reaction>
</comment>
<evidence type="ECO:0000259" key="9">
    <source>
        <dbReference type="Pfam" id="PF21338"/>
    </source>
</evidence>
<gene>
    <name evidence="10" type="ORF">FEZ63_08300</name>
</gene>
<sequence length="391" mass="43789">MLLEQTAPLPNVVDPRDAAETAGLVYVSDEQPGIRRKKAGKSFTYMTAGGDKVEDKATLARIRSLAIPPAYTDVWICPKPNGHIQATGRDAKGRKQYRYHPAFREVRDSTKYEHMLAFAQALPAIRRTIDDHMSLRGLPRAKVLATVVHLLENTLIRIGNSDYAKQNKSYGLTTLRDPHVEINGAELRFEFKGKSGKKWSLKVKDRRVAKIVKACQDLPGQDLFQYLDDEGQRQTITSSDVNAYLRDITDEDFTAKDFRTWAGTVLAALALSEFEQFDDEAKAKKNIRAAIETVAARLGNTPTICRKCYVHPEILSSYLDGDLLLDVKEEVEAELRRDLEGLKPEEAAVLTLLKARLERELDARQKTPQNGNVKQRRTRKAAGNASATLTA</sequence>
<dbReference type="InterPro" id="IPR011010">
    <property type="entry name" value="DNA_brk_join_enz"/>
</dbReference>
<feature type="region of interest" description="Disordered" evidence="7">
    <location>
        <begin position="361"/>
        <end position="391"/>
    </location>
</feature>
<proteinExistence type="inferred from homology"/>
<feature type="domain" description="DNA topoisomerase IB N-terminal" evidence="9">
    <location>
        <begin position="43"/>
        <end position="90"/>
    </location>
</feature>
<evidence type="ECO:0000256" key="4">
    <source>
        <dbReference type="ARBA" id="ARBA00023029"/>
    </source>
</evidence>
<name>A0A5N3PDF9_9HYPH</name>
<evidence type="ECO:0000256" key="6">
    <source>
        <dbReference type="ARBA" id="ARBA00023235"/>
    </source>
</evidence>
<comment type="caution">
    <text evidence="10">The sequence shown here is derived from an EMBL/GenBank/DDBJ whole genome shotgun (WGS) entry which is preliminary data.</text>
</comment>